<feature type="compositionally biased region" description="Pro residues" evidence="1">
    <location>
        <begin position="106"/>
        <end position="119"/>
    </location>
</feature>
<sequence>MEDSCMSLHSMEPRAKAVWSTPAPLPGVGSDASAAGRGGDPLADALAQHMLLLDMDGDLSYEDEEAAAAQHQRLQQQAAQTRGPHAAANPAAAAAAPAPAAAEPLPELPPLPAQPPSPVPEGSEGGGCESPCAAGEYQSEPLPLLDADLLRSKHAPLAPTGFTPAEAYVDRQERTVFFAKCAPSASVEAVARVFGAYGEVEEINLFRQW</sequence>
<evidence type="ECO:0008006" key="4">
    <source>
        <dbReference type="Google" id="ProtNLM"/>
    </source>
</evidence>
<organism evidence="2 3">
    <name type="scientific">Monoraphidium neglectum</name>
    <dbReference type="NCBI Taxonomy" id="145388"/>
    <lineage>
        <taxon>Eukaryota</taxon>
        <taxon>Viridiplantae</taxon>
        <taxon>Chlorophyta</taxon>
        <taxon>core chlorophytes</taxon>
        <taxon>Chlorophyceae</taxon>
        <taxon>CS clade</taxon>
        <taxon>Sphaeropleales</taxon>
        <taxon>Selenastraceae</taxon>
        <taxon>Monoraphidium</taxon>
    </lineage>
</organism>
<evidence type="ECO:0000313" key="3">
    <source>
        <dbReference type="Proteomes" id="UP000054498"/>
    </source>
</evidence>
<dbReference type="EMBL" id="KK104211">
    <property type="protein sequence ID" value="KIY94256.1"/>
    <property type="molecule type" value="Genomic_DNA"/>
</dbReference>
<reference evidence="2 3" key="1">
    <citation type="journal article" date="2013" name="BMC Genomics">
        <title>Reconstruction of the lipid metabolism for the microalga Monoraphidium neglectum from its genome sequence reveals characteristics suitable for biofuel production.</title>
        <authorList>
            <person name="Bogen C."/>
            <person name="Al-Dilaimi A."/>
            <person name="Albersmeier A."/>
            <person name="Wichmann J."/>
            <person name="Grundmann M."/>
            <person name="Rupp O."/>
            <person name="Lauersen K.J."/>
            <person name="Blifernez-Klassen O."/>
            <person name="Kalinowski J."/>
            <person name="Goesmann A."/>
            <person name="Mussgnug J.H."/>
            <person name="Kruse O."/>
        </authorList>
    </citation>
    <scope>NUCLEOTIDE SEQUENCE [LARGE SCALE GENOMIC DNA]</scope>
    <source>
        <strain evidence="2 3">SAG 48.87</strain>
    </source>
</reference>
<dbReference type="Proteomes" id="UP000054498">
    <property type="component" value="Unassembled WGS sequence"/>
</dbReference>
<keyword evidence="3" id="KW-1185">Reference proteome</keyword>
<proteinExistence type="predicted"/>
<protein>
    <recommendedName>
        <fullName evidence="4">RRM domain-containing protein</fullName>
    </recommendedName>
</protein>
<feature type="compositionally biased region" description="Low complexity" evidence="1">
    <location>
        <begin position="67"/>
        <end position="105"/>
    </location>
</feature>
<dbReference type="RefSeq" id="XP_013893276.1">
    <property type="nucleotide sequence ID" value="XM_014037822.1"/>
</dbReference>
<name>A0A0D2LXN3_9CHLO</name>
<dbReference type="GeneID" id="25731194"/>
<dbReference type="KEGG" id="mng:MNEG_13705"/>
<evidence type="ECO:0000256" key="1">
    <source>
        <dbReference type="SAM" id="MobiDB-lite"/>
    </source>
</evidence>
<accession>A0A0D2LXN3</accession>
<gene>
    <name evidence="2" type="ORF">MNEG_13705</name>
</gene>
<evidence type="ECO:0000313" key="2">
    <source>
        <dbReference type="EMBL" id="KIY94256.1"/>
    </source>
</evidence>
<dbReference type="AlphaFoldDB" id="A0A0D2LXN3"/>
<feature type="region of interest" description="Disordered" evidence="1">
    <location>
        <begin position="65"/>
        <end position="135"/>
    </location>
</feature>